<evidence type="ECO:0000313" key="6">
    <source>
        <dbReference type="Proteomes" id="UP000002318"/>
    </source>
</evidence>
<keyword evidence="6" id="KW-1185">Reference proteome</keyword>
<accession>E1RAT2</accession>
<dbReference type="Pfam" id="PF13412">
    <property type="entry name" value="HTH_24"/>
    <property type="match status" value="1"/>
</dbReference>
<dbReference type="Proteomes" id="UP000002318">
    <property type="component" value="Chromosome"/>
</dbReference>
<dbReference type="GO" id="GO:0043200">
    <property type="term" value="P:response to amino acid"/>
    <property type="evidence" value="ECO:0007669"/>
    <property type="project" value="TreeGrafter"/>
</dbReference>
<dbReference type="InterPro" id="IPR000485">
    <property type="entry name" value="AsnC-type_HTH_dom"/>
</dbReference>
<dbReference type="InterPro" id="IPR011991">
    <property type="entry name" value="ArsR-like_HTH"/>
</dbReference>
<evidence type="ECO:0000313" key="5">
    <source>
        <dbReference type="EMBL" id="ADK82450.1"/>
    </source>
</evidence>
<dbReference type="EMBL" id="CP002116">
    <property type="protein sequence ID" value="ADK82450.1"/>
    <property type="molecule type" value="Genomic_DNA"/>
</dbReference>
<keyword evidence="2" id="KW-0238">DNA-binding</keyword>
<feature type="domain" description="HTH asnC-type" evidence="4">
    <location>
        <begin position="6"/>
        <end position="67"/>
    </location>
</feature>
<evidence type="ECO:0000256" key="3">
    <source>
        <dbReference type="ARBA" id="ARBA00023163"/>
    </source>
</evidence>
<dbReference type="Gene3D" id="1.10.10.10">
    <property type="entry name" value="Winged helix-like DNA-binding domain superfamily/Winged helix DNA-binding domain"/>
    <property type="match status" value="1"/>
</dbReference>
<dbReference type="PRINTS" id="PR00033">
    <property type="entry name" value="HTHASNC"/>
</dbReference>
<dbReference type="KEGG" id="ssm:Spirs_3356"/>
<keyword evidence="3" id="KW-0804">Transcription</keyword>
<dbReference type="AlphaFoldDB" id="E1RAT2"/>
<name>E1RAT2_SEDSS</name>
<dbReference type="STRING" id="573413.Spirs_3356"/>
<proteinExistence type="predicted"/>
<dbReference type="InterPro" id="IPR036388">
    <property type="entry name" value="WH-like_DNA-bd_sf"/>
</dbReference>
<dbReference type="SUPFAM" id="SSF46785">
    <property type="entry name" value="Winged helix' DNA-binding domain"/>
    <property type="match status" value="1"/>
</dbReference>
<evidence type="ECO:0000259" key="4">
    <source>
        <dbReference type="PROSITE" id="PS50956"/>
    </source>
</evidence>
<gene>
    <name evidence="5" type="ordered locus">Spirs_3356</name>
</gene>
<dbReference type="Pfam" id="PF01037">
    <property type="entry name" value="AsnC_trans_reg"/>
    <property type="match status" value="1"/>
</dbReference>
<dbReference type="InterPro" id="IPR019885">
    <property type="entry name" value="Tscrpt_reg_HTH_AsnC-type_CS"/>
</dbReference>
<dbReference type="CDD" id="cd00090">
    <property type="entry name" value="HTH_ARSR"/>
    <property type="match status" value="1"/>
</dbReference>
<dbReference type="PANTHER" id="PTHR30154:SF34">
    <property type="entry name" value="TRANSCRIPTIONAL REGULATOR AZLB"/>
    <property type="match status" value="1"/>
</dbReference>
<dbReference type="PROSITE" id="PS00519">
    <property type="entry name" value="HTH_ASNC_1"/>
    <property type="match status" value="1"/>
</dbReference>
<dbReference type="InterPro" id="IPR019887">
    <property type="entry name" value="Tscrpt_reg_AsnC/Lrp_C"/>
</dbReference>
<dbReference type="GO" id="GO:0006355">
    <property type="term" value="P:regulation of DNA-templated transcription"/>
    <property type="evidence" value="ECO:0007669"/>
    <property type="project" value="UniProtKB-ARBA"/>
</dbReference>
<dbReference type="SUPFAM" id="SSF54909">
    <property type="entry name" value="Dimeric alpha+beta barrel"/>
    <property type="match status" value="1"/>
</dbReference>
<dbReference type="eggNOG" id="COG1522">
    <property type="taxonomic scope" value="Bacteria"/>
</dbReference>
<dbReference type="GO" id="GO:0005829">
    <property type="term" value="C:cytosol"/>
    <property type="evidence" value="ECO:0007669"/>
    <property type="project" value="TreeGrafter"/>
</dbReference>
<dbReference type="InterPro" id="IPR036390">
    <property type="entry name" value="WH_DNA-bd_sf"/>
</dbReference>
<organism evidence="5 6">
    <name type="scientific">Sediminispirochaeta smaragdinae (strain DSM 11293 / JCM 15392 / SEBR 4228)</name>
    <name type="common">Spirochaeta smaragdinae</name>
    <dbReference type="NCBI Taxonomy" id="573413"/>
    <lineage>
        <taxon>Bacteria</taxon>
        <taxon>Pseudomonadati</taxon>
        <taxon>Spirochaetota</taxon>
        <taxon>Spirochaetia</taxon>
        <taxon>Spirochaetales</taxon>
        <taxon>Spirochaetaceae</taxon>
        <taxon>Sediminispirochaeta</taxon>
    </lineage>
</organism>
<evidence type="ECO:0000256" key="2">
    <source>
        <dbReference type="ARBA" id="ARBA00023125"/>
    </source>
</evidence>
<dbReference type="OrthoDB" id="34294at2"/>
<dbReference type="InterPro" id="IPR019888">
    <property type="entry name" value="Tscrpt_reg_AsnC-like"/>
</dbReference>
<protein>
    <submittedName>
        <fullName evidence="5">Transcriptional regulator, AsnC family</fullName>
    </submittedName>
</protein>
<dbReference type="PROSITE" id="PS50956">
    <property type="entry name" value="HTH_ASNC_2"/>
    <property type="match status" value="1"/>
</dbReference>
<sequence>MKGMQLDDTNLKILRILQDDASLTNQELSNRIGLSPATTLERVKKLEQAGIIRKYTALVDEKKLNKHIKAYIFITMKEHSNQSLIEFNKRIKDLPEVLECCRLAGEKDYILKVIVDNIEDFELFTRTRLTTIPGIDKTSSSIVLASIVDRTDIPL</sequence>
<reference evidence="5 6" key="1">
    <citation type="journal article" date="2010" name="Stand. Genomic Sci.">
        <title>Complete genome sequence of Spirochaeta smaragdinae type strain (SEBR 4228).</title>
        <authorList>
            <person name="Mavromatis K."/>
            <person name="Yasawong M."/>
            <person name="Chertkov O."/>
            <person name="Lapidus A."/>
            <person name="Lucas S."/>
            <person name="Nolan M."/>
            <person name="Del Rio T.G."/>
            <person name="Tice H."/>
            <person name="Cheng J.F."/>
            <person name="Pitluck S."/>
            <person name="Liolios K."/>
            <person name="Ivanova N."/>
            <person name="Tapia R."/>
            <person name="Han C."/>
            <person name="Bruce D."/>
            <person name="Goodwin L."/>
            <person name="Pati A."/>
            <person name="Chen A."/>
            <person name="Palaniappan K."/>
            <person name="Land M."/>
            <person name="Hauser L."/>
            <person name="Chang Y.J."/>
            <person name="Jeffries C.D."/>
            <person name="Detter J.C."/>
            <person name="Rohde M."/>
            <person name="Brambilla E."/>
            <person name="Spring S."/>
            <person name="Goker M."/>
            <person name="Sikorski J."/>
            <person name="Woyke T."/>
            <person name="Bristow J."/>
            <person name="Eisen J.A."/>
            <person name="Markowitz V."/>
            <person name="Hugenholtz P."/>
            <person name="Klenk H.P."/>
            <person name="Kyrpides N.C."/>
        </authorList>
    </citation>
    <scope>NUCLEOTIDE SEQUENCE [LARGE SCALE GENOMIC DNA]</scope>
    <source>
        <strain evidence="6">DSM 11293 / JCM 15392 / SEBR 4228</strain>
    </source>
</reference>
<keyword evidence="1" id="KW-0805">Transcription regulation</keyword>
<dbReference type="GO" id="GO:0043565">
    <property type="term" value="F:sequence-specific DNA binding"/>
    <property type="evidence" value="ECO:0007669"/>
    <property type="project" value="InterPro"/>
</dbReference>
<dbReference type="PANTHER" id="PTHR30154">
    <property type="entry name" value="LEUCINE-RESPONSIVE REGULATORY PROTEIN"/>
    <property type="match status" value="1"/>
</dbReference>
<dbReference type="InterPro" id="IPR011008">
    <property type="entry name" value="Dimeric_a/b-barrel"/>
</dbReference>
<dbReference type="Gene3D" id="3.30.70.920">
    <property type="match status" value="1"/>
</dbReference>
<dbReference type="HOGENOM" id="CLU_091233_0_0_12"/>
<dbReference type="SMART" id="SM00344">
    <property type="entry name" value="HTH_ASNC"/>
    <property type="match status" value="1"/>
</dbReference>
<evidence type="ECO:0000256" key="1">
    <source>
        <dbReference type="ARBA" id="ARBA00023015"/>
    </source>
</evidence>